<protein>
    <submittedName>
        <fullName evidence="1">Uncharacterized protein</fullName>
    </submittedName>
</protein>
<accession>K0S6Z7</accession>
<gene>
    <name evidence="1" type="ORF">THAOC_17528</name>
</gene>
<name>K0S6Z7_THAOC</name>
<sequence length="390" mass="41777">MDDGVPVANSNLVNFLYAVAYLEGSSVSSVTAASSVDVFASGVRVVETTGNTTVTNAIAQALSGKVDSRAFLFPPCAVLRTKTTLSRPKLLRVQDNMEGIRLRRCEVYGPPQIRRLGPMSLDLSYRLYDVALGNFLSCKSVGWLNSASTHKRIRGRWSTGKQANLGFPTASADLLSSTTFSMHLASGCIRPAAMLGASGSVPFASLHASLPYLCRGSTALGLTPMFLAEPEGLPSRHQPMMMWEDLYCYGRHGHVAVKPKSELKGYAERCEEPACSAKAQWAHSVAEAGKVSSESKNLGARRNLGVVQADFPASHTGGLIDVNSTEARSGAQTKLLRKAMASSDRVVSPTDEVGPIFGAQTYCYGRHGHVAVKPKSELKGYAKRCEEPAC</sequence>
<evidence type="ECO:0000313" key="2">
    <source>
        <dbReference type="Proteomes" id="UP000266841"/>
    </source>
</evidence>
<proteinExistence type="predicted"/>
<comment type="caution">
    <text evidence="1">The sequence shown here is derived from an EMBL/GenBank/DDBJ whole genome shotgun (WGS) entry which is preliminary data.</text>
</comment>
<organism evidence="1 2">
    <name type="scientific">Thalassiosira oceanica</name>
    <name type="common">Marine diatom</name>
    <dbReference type="NCBI Taxonomy" id="159749"/>
    <lineage>
        <taxon>Eukaryota</taxon>
        <taxon>Sar</taxon>
        <taxon>Stramenopiles</taxon>
        <taxon>Ochrophyta</taxon>
        <taxon>Bacillariophyta</taxon>
        <taxon>Coscinodiscophyceae</taxon>
        <taxon>Thalassiosirophycidae</taxon>
        <taxon>Thalassiosirales</taxon>
        <taxon>Thalassiosiraceae</taxon>
        <taxon>Thalassiosira</taxon>
    </lineage>
</organism>
<dbReference type="EMBL" id="AGNL01019347">
    <property type="protein sequence ID" value="EJK61893.1"/>
    <property type="molecule type" value="Genomic_DNA"/>
</dbReference>
<reference evidence="1 2" key="1">
    <citation type="journal article" date="2012" name="Genome Biol.">
        <title>Genome and low-iron response of an oceanic diatom adapted to chronic iron limitation.</title>
        <authorList>
            <person name="Lommer M."/>
            <person name="Specht M."/>
            <person name="Roy A.S."/>
            <person name="Kraemer L."/>
            <person name="Andreson R."/>
            <person name="Gutowska M.A."/>
            <person name="Wolf J."/>
            <person name="Bergner S.V."/>
            <person name="Schilhabel M.B."/>
            <person name="Klostermeier U.C."/>
            <person name="Beiko R.G."/>
            <person name="Rosenstiel P."/>
            <person name="Hippler M."/>
            <person name="Laroche J."/>
        </authorList>
    </citation>
    <scope>NUCLEOTIDE SEQUENCE [LARGE SCALE GENOMIC DNA]</scope>
    <source>
        <strain evidence="1 2">CCMP1005</strain>
    </source>
</reference>
<keyword evidence="2" id="KW-1185">Reference proteome</keyword>
<feature type="non-terminal residue" evidence="1">
    <location>
        <position position="390"/>
    </location>
</feature>
<dbReference type="Proteomes" id="UP000266841">
    <property type="component" value="Unassembled WGS sequence"/>
</dbReference>
<dbReference type="AlphaFoldDB" id="K0S6Z7"/>
<evidence type="ECO:0000313" key="1">
    <source>
        <dbReference type="EMBL" id="EJK61893.1"/>
    </source>
</evidence>